<dbReference type="InterPro" id="IPR017972">
    <property type="entry name" value="Cyt_P450_CS"/>
</dbReference>
<evidence type="ECO:0000256" key="4">
    <source>
        <dbReference type="ARBA" id="ARBA00022617"/>
    </source>
</evidence>
<gene>
    <name evidence="14" type="ORF">VTL71DRAFT_8452</name>
</gene>
<evidence type="ECO:0000256" key="2">
    <source>
        <dbReference type="ARBA" id="ARBA00004370"/>
    </source>
</evidence>
<sequence length="533" mass="59562">MDKPNILVAATAILAHFVVSPIPEVPTVKVLQIYSTANIILFATLLLSSHQLAYSIVRFSILNLNFVVVATLLTFIRRLYFSPLSHFPGPKLAALSNAYLANAFRHGRAYFKLAELHEQYKSDFIRIGPNQLSISNVAAVEAVFRGKYPRGTFYDAGTVNGAQNLLFQRDYSIHTPWRRIWDKAFASSELQHYNPRVEHHVDRLVEVIKKANREEVNCTTIMDNLSFDIMADLAFANEAGLQAGTGDNQYIHFIHKTLAAIGIFSCFRNLAQLVKYIPEVSDVKSFRVRGEALLAARQRLGTTRKDVFSHLIGSDTSTSIKFTQAELNANAQLVIIAGSDTTSATLTQTLRILAKQPAILKKLQAEVDDCASKGALTVETTRNLPYLNAVVNESLRLYNVVPLGSHAASPPLGLYVAGTFIPGNVQIDVPHGALMVDPRYFEKPLEYIPERWTDWSDGVKDRRAFIPFGYGAHSCVGKQLALNELRTILTNVVKRWDVVLGEKYNEQKWNEGIKDYGVLEIGELWIKFVPRAT</sequence>
<evidence type="ECO:0000256" key="13">
    <source>
        <dbReference type="SAM" id="Phobius"/>
    </source>
</evidence>
<evidence type="ECO:0000256" key="8">
    <source>
        <dbReference type="ARBA" id="ARBA00023002"/>
    </source>
</evidence>
<evidence type="ECO:0000256" key="9">
    <source>
        <dbReference type="ARBA" id="ARBA00023004"/>
    </source>
</evidence>
<evidence type="ECO:0008006" key="16">
    <source>
        <dbReference type="Google" id="ProtNLM"/>
    </source>
</evidence>
<keyword evidence="4 12" id="KW-0349">Heme</keyword>
<dbReference type="InterPro" id="IPR001128">
    <property type="entry name" value="Cyt_P450"/>
</dbReference>
<protein>
    <recommendedName>
        <fullName evidence="16">Cytochrome P450</fullName>
    </recommendedName>
</protein>
<feature type="transmembrane region" description="Helical" evidence="13">
    <location>
        <begin position="31"/>
        <end position="49"/>
    </location>
</feature>
<dbReference type="PROSITE" id="PS00086">
    <property type="entry name" value="CYTOCHROME_P450"/>
    <property type="match status" value="1"/>
</dbReference>
<comment type="subcellular location">
    <subcellularLocation>
        <location evidence="2">Membrane</location>
    </subcellularLocation>
</comment>
<dbReference type="InterPro" id="IPR002401">
    <property type="entry name" value="Cyt_P450_E_grp-I"/>
</dbReference>
<accession>A0ABR4CXM9</accession>
<keyword evidence="9 12" id="KW-0408">Iron</keyword>
<keyword evidence="7 13" id="KW-1133">Transmembrane helix</keyword>
<reference evidence="14 15" key="1">
    <citation type="journal article" date="2024" name="Commun. Biol.">
        <title>Comparative genomic analysis of thermophilic fungi reveals convergent evolutionary adaptations and gene losses.</title>
        <authorList>
            <person name="Steindorff A.S."/>
            <person name="Aguilar-Pontes M.V."/>
            <person name="Robinson A.J."/>
            <person name="Andreopoulos B."/>
            <person name="LaButti K."/>
            <person name="Kuo A."/>
            <person name="Mondo S."/>
            <person name="Riley R."/>
            <person name="Otillar R."/>
            <person name="Haridas S."/>
            <person name="Lipzen A."/>
            <person name="Grimwood J."/>
            <person name="Schmutz J."/>
            <person name="Clum A."/>
            <person name="Reid I.D."/>
            <person name="Moisan M.C."/>
            <person name="Butler G."/>
            <person name="Nguyen T.T.M."/>
            <person name="Dewar K."/>
            <person name="Conant G."/>
            <person name="Drula E."/>
            <person name="Henrissat B."/>
            <person name="Hansel C."/>
            <person name="Singer S."/>
            <person name="Hutchinson M.I."/>
            <person name="de Vries R.P."/>
            <person name="Natvig D.O."/>
            <person name="Powell A.J."/>
            <person name="Tsang A."/>
            <person name="Grigoriev I.V."/>
        </authorList>
    </citation>
    <scope>NUCLEOTIDE SEQUENCE [LARGE SCALE GENOMIC DNA]</scope>
    <source>
        <strain evidence="14 15">CBS 494.80</strain>
    </source>
</reference>
<dbReference type="Gene3D" id="1.10.630.10">
    <property type="entry name" value="Cytochrome P450"/>
    <property type="match status" value="1"/>
</dbReference>
<evidence type="ECO:0000256" key="6">
    <source>
        <dbReference type="ARBA" id="ARBA00022723"/>
    </source>
</evidence>
<dbReference type="InterPro" id="IPR050121">
    <property type="entry name" value="Cytochrome_P450_monoxygenase"/>
</dbReference>
<dbReference type="PRINTS" id="PR00385">
    <property type="entry name" value="P450"/>
</dbReference>
<evidence type="ECO:0000313" key="15">
    <source>
        <dbReference type="Proteomes" id="UP001595075"/>
    </source>
</evidence>
<name>A0ABR4CXM9_9HELO</name>
<dbReference type="PANTHER" id="PTHR24305">
    <property type="entry name" value="CYTOCHROME P450"/>
    <property type="match status" value="1"/>
</dbReference>
<feature type="transmembrane region" description="Helical" evidence="13">
    <location>
        <begin position="61"/>
        <end position="81"/>
    </location>
</feature>
<keyword evidence="15" id="KW-1185">Reference proteome</keyword>
<dbReference type="EMBL" id="JAZHXI010000002">
    <property type="protein sequence ID" value="KAL2074673.1"/>
    <property type="molecule type" value="Genomic_DNA"/>
</dbReference>
<proteinExistence type="inferred from homology"/>
<dbReference type="PRINTS" id="PR00463">
    <property type="entry name" value="EP450I"/>
</dbReference>
<evidence type="ECO:0000256" key="3">
    <source>
        <dbReference type="ARBA" id="ARBA00010617"/>
    </source>
</evidence>
<dbReference type="Proteomes" id="UP001595075">
    <property type="component" value="Unassembled WGS sequence"/>
</dbReference>
<organism evidence="14 15">
    <name type="scientific">Oculimacula yallundae</name>
    <dbReference type="NCBI Taxonomy" id="86028"/>
    <lineage>
        <taxon>Eukaryota</taxon>
        <taxon>Fungi</taxon>
        <taxon>Dikarya</taxon>
        <taxon>Ascomycota</taxon>
        <taxon>Pezizomycotina</taxon>
        <taxon>Leotiomycetes</taxon>
        <taxon>Helotiales</taxon>
        <taxon>Ploettnerulaceae</taxon>
        <taxon>Oculimacula</taxon>
    </lineage>
</organism>
<comment type="caution">
    <text evidence="14">The sequence shown here is derived from an EMBL/GenBank/DDBJ whole genome shotgun (WGS) entry which is preliminary data.</text>
</comment>
<keyword evidence="6 12" id="KW-0479">Metal-binding</keyword>
<evidence type="ECO:0000256" key="7">
    <source>
        <dbReference type="ARBA" id="ARBA00022989"/>
    </source>
</evidence>
<dbReference type="Pfam" id="PF00067">
    <property type="entry name" value="p450"/>
    <property type="match status" value="1"/>
</dbReference>
<evidence type="ECO:0000256" key="12">
    <source>
        <dbReference type="RuleBase" id="RU000461"/>
    </source>
</evidence>
<comment type="cofactor">
    <cofactor evidence="1">
        <name>heme</name>
        <dbReference type="ChEBI" id="CHEBI:30413"/>
    </cofactor>
</comment>
<evidence type="ECO:0000313" key="14">
    <source>
        <dbReference type="EMBL" id="KAL2074673.1"/>
    </source>
</evidence>
<keyword evidence="5 13" id="KW-0812">Transmembrane</keyword>
<evidence type="ECO:0000256" key="5">
    <source>
        <dbReference type="ARBA" id="ARBA00022692"/>
    </source>
</evidence>
<dbReference type="InterPro" id="IPR036396">
    <property type="entry name" value="Cyt_P450_sf"/>
</dbReference>
<evidence type="ECO:0000256" key="1">
    <source>
        <dbReference type="ARBA" id="ARBA00001971"/>
    </source>
</evidence>
<keyword evidence="11 13" id="KW-0472">Membrane</keyword>
<keyword evidence="8 12" id="KW-0560">Oxidoreductase</keyword>
<dbReference type="PANTHER" id="PTHR24305:SF112">
    <property type="entry name" value="L-ORNITHINE-N5-MONOOXYGENASE (EUROFUNG)"/>
    <property type="match status" value="1"/>
</dbReference>
<dbReference type="SUPFAM" id="SSF48264">
    <property type="entry name" value="Cytochrome P450"/>
    <property type="match status" value="1"/>
</dbReference>
<evidence type="ECO:0000256" key="11">
    <source>
        <dbReference type="ARBA" id="ARBA00023136"/>
    </source>
</evidence>
<keyword evidence="10 12" id="KW-0503">Monooxygenase</keyword>
<evidence type="ECO:0000256" key="10">
    <source>
        <dbReference type="ARBA" id="ARBA00023033"/>
    </source>
</evidence>
<comment type="similarity">
    <text evidence="3 12">Belongs to the cytochrome P450 family.</text>
</comment>